<sequence length="111" mass="12123">MKEFYTSVVELRQPIKNIFLTEPYECGWANEALFFLTVHPEMADFAKIVVRPKISPDGIHWIDAPAGATSVDKPGTIAIAQSHFGGWLCLELSLAGATQSALITLHLALKG</sequence>
<dbReference type="EMBL" id="PQGD01000014">
    <property type="protein sequence ID" value="POP46573.1"/>
    <property type="molecule type" value="Genomic_DNA"/>
</dbReference>
<evidence type="ECO:0000313" key="2">
    <source>
        <dbReference type="EMBL" id="POP46573.1"/>
    </source>
</evidence>
<dbReference type="AlphaFoldDB" id="A0A2P5GM58"/>
<dbReference type="EMBL" id="PQGE01000016">
    <property type="protein sequence ID" value="POP43078.1"/>
    <property type="molecule type" value="Genomic_DNA"/>
</dbReference>
<dbReference type="Proteomes" id="UP000237073">
    <property type="component" value="Unassembled WGS sequence"/>
</dbReference>
<accession>A0A2P5GM58</accession>
<gene>
    <name evidence="2" type="ORF">CHU32_17825</name>
    <name evidence="1" type="ORF">CHU33_17725</name>
</gene>
<name>A0A2P5GM58_9ENTR</name>
<proteinExistence type="predicted"/>
<keyword evidence="3" id="KW-1185">Reference proteome</keyword>
<dbReference type="Proteomes" id="UP000247005">
    <property type="component" value="Unassembled WGS sequence"/>
</dbReference>
<comment type="caution">
    <text evidence="2">The sequence shown here is derived from an EMBL/GenBank/DDBJ whole genome shotgun (WGS) entry which is preliminary data.</text>
</comment>
<evidence type="ECO:0000313" key="4">
    <source>
        <dbReference type="Proteomes" id="UP000247005"/>
    </source>
</evidence>
<evidence type="ECO:0000313" key="3">
    <source>
        <dbReference type="Proteomes" id="UP000237073"/>
    </source>
</evidence>
<dbReference type="RefSeq" id="WP_103677396.1">
    <property type="nucleotide sequence ID" value="NZ_PQGD01000014.1"/>
</dbReference>
<protein>
    <submittedName>
        <fullName evidence="2">Uncharacterized protein</fullName>
    </submittedName>
</protein>
<reference evidence="3 4" key="1">
    <citation type="submission" date="2018-01" db="EMBL/GenBank/DDBJ databases">
        <title>Superficieibacter electus gen. nov., sp. nov., an extended-spectrum beta-lactamase possessing member of the Enterobacteriaceae family, isolated from intensive care unit surfaces.</title>
        <authorList>
            <person name="Potter R.F."/>
            <person name="D'Souza A.W."/>
        </authorList>
    </citation>
    <scope>NUCLEOTIDE SEQUENCE [LARGE SCALE GENOMIC DNA]</scope>
    <source>
        <strain evidence="2 4">BP-1</strain>
        <strain evidence="1 3">BP-2</strain>
    </source>
</reference>
<dbReference type="OrthoDB" id="1030389at2"/>
<evidence type="ECO:0000313" key="1">
    <source>
        <dbReference type="EMBL" id="POP43078.1"/>
    </source>
</evidence>
<organism evidence="2 4">
    <name type="scientific">Superficieibacter electus</name>
    <dbReference type="NCBI Taxonomy" id="2022662"/>
    <lineage>
        <taxon>Bacteria</taxon>
        <taxon>Pseudomonadati</taxon>
        <taxon>Pseudomonadota</taxon>
        <taxon>Gammaproteobacteria</taxon>
        <taxon>Enterobacterales</taxon>
        <taxon>Enterobacteriaceae</taxon>
        <taxon>Superficieibacter</taxon>
    </lineage>
</organism>